<dbReference type="OrthoDB" id="1446891at2"/>
<organism evidence="1 2">
    <name type="scientific">Kordia periserrulae</name>
    <dbReference type="NCBI Taxonomy" id="701523"/>
    <lineage>
        <taxon>Bacteria</taxon>
        <taxon>Pseudomonadati</taxon>
        <taxon>Bacteroidota</taxon>
        <taxon>Flavobacteriia</taxon>
        <taxon>Flavobacteriales</taxon>
        <taxon>Flavobacteriaceae</taxon>
        <taxon>Kordia</taxon>
    </lineage>
</organism>
<accession>A0A2T6BVA3</accession>
<name>A0A2T6BVA3_9FLAO</name>
<dbReference type="Proteomes" id="UP000244090">
    <property type="component" value="Unassembled WGS sequence"/>
</dbReference>
<dbReference type="RefSeq" id="WP_108115633.1">
    <property type="nucleotide sequence ID" value="NZ_QBKT01000007.1"/>
</dbReference>
<evidence type="ECO:0000313" key="1">
    <source>
        <dbReference type="EMBL" id="PTX60004.1"/>
    </source>
</evidence>
<proteinExistence type="predicted"/>
<dbReference type="AlphaFoldDB" id="A0A2T6BVA3"/>
<dbReference type="EMBL" id="QBKT01000007">
    <property type="protein sequence ID" value="PTX60004.1"/>
    <property type="molecule type" value="Genomic_DNA"/>
</dbReference>
<protein>
    <submittedName>
        <fullName evidence="1">Uncharacterized protein</fullName>
    </submittedName>
</protein>
<comment type="caution">
    <text evidence="1">The sequence shown here is derived from an EMBL/GenBank/DDBJ whole genome shotgun (WGS) entry which is preliminary data.</text>
</comment>
<keyword evidence="2" id="KW-1185">Reference proteome</keyword>
<gene>
    <name evidence="1" type="ORF">C8N46_10710</name>
</gene>
<evidence type="ECO:0000313" key="2">
    <source>
        <dbReference type="Proteomes" id="UP000244090"/>
    </source>
</evidence>
<sequence length="77" mass="8353">MKKQHFQKKLALKATRVSNLTAINGGNTPVRFTENPCIISDVETCTTVQEPVKLTEALRCTHTIGNGLNPDGTPCTV</sequence>
<reference evidence="1 2" key="1">
    <citation type="submission" date="2018-04" db="EMBL/GenBank/DDBJ databases">
        <title>Genomic Encyclopedia of Archaeal and Bacterial Type Strains, Phase II (KMG-II): from individual species to whole genera.</title>
        <authorList>
            <person name="Goeker M."/>
        </authorList>
    </citation>
    <scope>NUCLEOTIDE SEQUENCE [LARGE SCALE GENOMIC DNA]</scope>
    <source>
        <strain evidence="1 2">DSM 25731</strain>
    </source>
</reference>